<organism evidence="1 2">
    <name type="scientific">Pleurodeles waltl</name>
    <name type="common">Iberian ribbed newt</name>
    <dbReference type="NCBI Taxonomy" id="8319"/>
    <lineage>
        <taxon>Eukaryota</taxon>
        <taxon>Metazoa</taxon>
        <taxon>Chordata</taxon>
        <taxon>Craniata</taxon>
        <taxon>Vertebrata</taxon>
        <taxon>Euteleostomi</taxon>
        <taxon>Amphibia</taxon>
        <taxon>Batrachia</taxon>
        <taxon>Caudata</taxon>
        <taxon>Salamandroidea</taxon>
        <taxon>Salamandridae</taxon>
        <taxon>Pleurodelinae</taxon>
        <taxon>Pleurodeles</taxon>
    </lineage>
</organism>
<comment type="caution">
    <text evidence="1">The sequence shown here is derived from an EMBL/GenBank/DDBJ whole genome shotgun (WGS) entry which is preliminary data.</text>
</comment>
<keyword evidence="2" id="KW-1185">Reference proteome</keyword>
<name>A0AAV7RGW6_PLEWA</name>
<evidence type="ECO:0000313" key="2">
    <source>
        <dbReference type="Proteomes" id="UP001066276"/>
    </source>
</evidence>
<proteinExistence type="predicted"/>
<gene>
    <name evidence="1" type="ORF">NDU88_004681</name>
</gene>
<evidence type="ECO:0000313" key="1">
    <source>
        <dbReference type="EMBL" id="KAJ1151902.1"/>
    </source>
</evidence>
<dbReference type="AlphaFoldDB" id="A0AAV7RGW6"/>
<sequence length="70" mass="6947">MCCAAGRCGASWPNAGEAAAAHGRAAGEAAVRVKGCGARVALFSGCALLSERSGPGDPKLGRGSRCARRM</sequence>
<accession>A0AAV7RGW6</accession>
<dbReference type="Proteomes" id="UP001066276">
    <property type="component" value="Chromosome 5"/>
</dbReference>
<protein>
    <submittedName>
        <fullName evidence="1">Uncharacterized protein</fullName>
    </submittedName>
</protein>
<dbReference type="EMBL" id="JANPWB010000009">
    <property type="protein sequence ID" value="KAJ1151902.1"/>
    <property type="molecule type" value="Genomic_DNA"/>
</dbReference>
<reference evidence="1" key="1">
    <citation type="journal article" date="2022" name="bioRxiv">
        <title>Sequencing and chromosome-scale assembly of the giantPleurodeles waltlgenome.</title>
        <authorList>
            <person name="Brown T."/>
            <person name="Elewa A."/>
            <person name="Iarovenko S."/>
            <person name="Subramanian E."/>
            <person name="Araus A.J."/>
            <person name="Petzold A."/>
            <person name="Susuki M."/>
            <person name="Suzuki K.-i.T."/>
            <person name="Hayashi T."/>
            <person name="Toyoda A."/>
            <person name="Oliveira C."/>
            <person name="Osipova E."/>
            <person name="Leigh N.D."/>
            <person name="Simon A."/>
            <person name="Yun M.H."/>
        </authorList>
    </citation>
    <scope>NUCLEOTIDE SEQUENCE</scope>
    <source>
        <strain evidence="1">20211129_DDA</strain>
        <tissue evidence="1">Liver</tissue>
    </source>
</reference>